<evidence type="ECO:0000256" key="2">
    <source>
        <dbReference type="ARBA" id="ARBA00023125"/>
    </source>
</evidence>
<dbReference type="InterPro" id="IPR036390">
    <property type="entry name" value="WH_DNA-bd_sf"/>
</dbReference>
<dbReference type="eggNOG" id="COG1733">
    <property type="taxonomic scope" value="Bacteria"/>
</dbReference>
<comment type="caution">
    <text evidence="5">The sequence shown here is derived from an EMBL/GenBank/DDBJ whole genome shotgun (WGS) entry which is preliminary data.</text>
</comment>
<dbReference type="RefSeq" id="WP_037519468.1">
    <property type="nucleotide sequence ID" value="NZ_DAIQKB010000001.1"/>
</dbReference>
<name>A0A084ELU0_SPHYA</name>
<dbReference type="SUPFAM" id="SSF46785">
    <property type="entry name" value="Winged helix' DNA-binding domain"/>
    <property type="match status" value="1"/>
</dbReference>
<accession>A0A084ELU0</accession>
<dbReference type="Gene3D" id="1.10.10.10">
    <property type="entry name" value="Winged helix-like DNA-binding domain superfamily/Winged helix DNA-binding domain"/>
    <property type="match status" value="1"/>
</dbReference>
<sequence>MNLPEWTQRIDPCEAHCPSRELLDLIGDRWSLLILLVVGQGVRRNGELKRRIGGISQKMLTQTLRALEANGLVARHDFATVPPHVEYELTPLGVSLGDALGPLFQWIEGSYPAVVQARADFAARQAEAA</sequence>
<evidence type="ECO:0000256" key="1">
    <source>
        <dbReference type="ARBA" id="ARBA00023015"/>
    </source>
</evidence>
<dbReference type="GO" id="GO:0003677">
    <property type="term" value="F:DNA binding"/>
    <property type="evidence" value="ECO:0007669"/>
    <property type="project" value="UniProtKB-KW"/>
</dbReference>
<evidence type="ECO:0000256" key="3">
    <source>
        <dbReference type="ARBA" id="ARBA00023163"/>
    </source>
</evidence>
<evidence type="ECO:0000313" key="5">
    <source>
        <dbReference type="EMBL" id="KEZ18932.1"/>
    </source>
</evidence>
<reference evidence="5 6" key="1">
    <citation type="submission" date="2014-03" db="EMBL/GenBank/DDBJ databases">
        <title>Genome sequence of Sphingobium yanoikuyae B1.</title>
        <authorList>
            <person name="Gan H.M."/>
            <person name="Gan H.Y."/>
            <person name="Savka M.A."/>
        </authorList>
    </citation>
    <scope>NUCLEOTIDE SEQUENCE [LARGE SCALE GENOMIC DNA]</scope>
    <source>
        <strain evidence="5 6">B1</strain>
    </source>
</reference>
<dbReference type="EMBL" id="JGVR01000012">
    <property type="protein sequence ID" value="KEZ18932.1"/>
    <property type="molecule type" value="Genomic_DNA"/>
</dbReference>
<dbReference type="PANTHER" id="PTHR33204:SF37">
    <property type="entry name" value="HTH-TYPE TRANSCRIPTIONAL REGULATOR YODB"/>
    <property type="match status" value="1"/>
</dbReference>
<keyword evidence="2" id="KW-0238">DNA-binding</keyword>
<evidence type="ECO:0000259" key="4">
    <source>
        <dbReference type="PROSITE" id="PS51118"/>
    </source>
</evidence>
<dbReference type="STRING" id="13690.AX777_07770"/>
<dbReference type="Proteomes" id="UP000028534">
    <property type="component" value="Unassembled WGS sequence"/>
</dbReference>
<keyword evidence="1" id="KW-0805">Transcription regulation</keyword>
<evidence type="ECO:0000313" key="6">
    <source>
        <dbReference type="Proteomes" id="UP000028534"/>
    </source>
</evidence>
<dbReference type="AlphaFoldDB" id="A0A084ELU0"/>
<dbReference type="PATRIC" id="fig|13690.10.peg.2374"/>
<organism evidence="5 6">
    <name type="scientific">Sphingobium yanoikuyae</name>
    <name type="common">Sphingomonas yanoikuyae</name>
    <dbReference type="NCBI Taxonomy" id="13690"/>
    <lineage>
        <taxon>Bacteria</taxon>
        <taxon>Pseudomonadati</taxon>
        <taxon>Pseudomonadota</taxon>
        <taxon>Alphaproteobacteria</taxon>
        <taxon>Sphingomonadales</taxon>
        <taxon>Sphingomonadaceae</taxon>
        <taxon>Sphingobium</taxon>
    </lineage>
</organism>
<gene>
    <name evidence="5" type="ORF">CP98_02313</name>
</gene>
<keyword evidence="3" id="KW-0804">Transcription</keyword>
<dbReference type="PANTHER" id="PTHR33204">
    <property type="entry name" value="TRANSCRIPTIONAL REGULATOR, MARR FAMILY"/>
    <property type="match status" value="1"/>
</dbReference>
<dbReference type="Pfam" id="PF01638">
    <property type="entry name" value="HxlR"/>
    <property type="match status" value="1"/>
</dbReference>
<dbReference type="InterPro" id="IPR002577">
    <property type="entry name" value="HTH_HxlR"/>
</dbReference>
<dbReference type="PROSITE" id="PS51118">
    <property type="entry name" value="HTH_HXLR"/>
    <property type="match status" value="1"/>
</dbReference>
<proteinExistence type="predicted"/>
<protein>
    <submittedName>
        <fullName evidence="5">Putative transcriptional regulator</fullName>
    </submittedName>
</protein>
<feature type="domain" description="HTH hxlR-type" evidence="4">
    <location>
        <begin position="17"/>
        <end position="115"/>
    </location>
</feature>
<dbReference type="InterPro" id="IPR036388">
    <property type="entry name" value="WH-like_DNA-bd_sf"/>
</dbReference>